<evidence type="ECO:0000256" key="2">
    <source>
        <dbReference type="ARBA" id="ARBA00022801"/>
    </source>
</evidence>
<evidence type="ECO:0000256" key="7">
    <source>
        <dbReference type="SAM" id="Coils"/>
    </source>
</evidence>
<dbReference type="PANTHER" id="PTHR47959:SF14">
    <property type="entry name" value="DEAD-BOX ATP-DEPENDENT RNA HELICASE 28"/>
    <property type="match status" value="1"/>
</dbReference>
<keyword evidence="1 6" id="KW-0547">Nucleotide-binding</keyword>
<evidence type="ECO:0000256" key="5">
    <source>
        <dbReference type="PROSITE-ProRule" id="PRU00552"/>
    </source>
</evidence>
<evidence type="ECO:0000259" key="11">
    <source>
        <dbReference type="PROSITE" id="PS51195"/>
    </source>
</evidence>
<feature type="coiled-coil region" evidence="7">
    <location>
        <begin position="512"/>
        <end position="552"/>
    </location>
</feature>
<dbReference type="AlphaFoldDB" id="A0A7J6WY67"/>
<proteinExistence type="inferred from homology"/>
<evidence type="ECO:0000313" key="13">
    <source>
        <dbReference type="Proteomes" id="UP000554482"/>
    </source>
</evidence>
<feature type="domain" description="Helicase ATP-binding" evidence="9">
    <location>
        <begin position="165"/>
        <end position="339"/>
    </location>
</feature>
<evidence type="ECO:0000256" key="4">
    <source>
        <dbReference type="ARBA" id="ARBA00022840"/>
    </source>
</evidence>
<feature type="compositionally biased region" description="Basic residues" evidence="8">
    <location>
        <begin position="607"/>
        <end position="625"/>
    </location>
</feature>
<gene>
    <name evidence="12" type="ORF">FRX31_008024</name>
</gene>
<feature type="region of interest" description="Disordered" evidence="8">
    <location>
        <begin position="1"/>
        <end position="73"/>
    </location>
</feature>
<sequence>MEEEFVFEVPSDEEGINSEEEEEHDDDDDDEEEKEEDNKVKKGKKTQTPWEFASYSESVAEEHARRSTTSIDEKISKVREERLVQIPNLSDEDDSELEDKQEIFKPDVNDDEIKEVVTKKTFFSSSEGTSFHANSFMELNISRPLLRACEALGYHKPTPIQAACIPLALTGRDICGSAMTGSGKTAAFTLPVLERLLFRPKRIHAIRVLVLTPTRELAVQVHSMIEKLAQFTDIRCCLVVGGLSTKVQEVALRSMPDIVVATPGRMIDHLRNSQSVGLEDLAVLILDEADRLLELGFNAEIRELVRICPKRRQTMLFSATMTEEIDELIKLSLTKPLRLSADPSTKRPATLTEEVVRIRRMREVNQEAVLLALCSKTFTSKVIIFSGTKQAAHRLKILFGLAGFKAAELHGNLTQVQRLDALEVFRKQEVDFLIATDVAARGLDIIGVQTVINYACPRDLTSYIHRVGRTARAGKEGYAVTFVSDNDRSVLRSIAKRAGSKLRSRIVAEQSISKWCQIIEQMEDQVAEVLEEEREERALRKAEMEATKAENMIAHRDEIFSRPKRTWFATEKEKKLTAKAAKNSMENDKSSATEVVSAQQAEDLKMKEKRKREREKNMPRKKRRRLEAAQEMLEDETDELEQDRGKGKKDKAGKLLVDVAYRQAKAVKAIKKAQVAGKIVKKKKEATKRPIHRTQSRPEEMRELFQSDMSETKQQRSIHGGGKKKTKSFKSKSRYKRK</sequence>
<comment type="similarity">
    <text evidence="6">Belongs to the DEAD box helicase family.</text>
</comment>
<dbReference type="SUPFAM" id="SSF52540">
    <property type="entry name" value="P-loop containing nucleoside triphosphate hydrolases"/>
    <property type="match status" value="1"/>
</dbReference>
<feature type="region of interest" description="Disordered" evidence="8">
    <location>
        <begin position="674"/>
        <end position="738"/>
    </location>
</feature>
<dbReference type="GO" id="GO:0005524">
    <property type="term" value="F:ATP binding"/>
    <property type="evidence" value="ECO:0007669"/>
    <property type="project" value="UniProtKB-KW"/>
</dbReference>
<evidence type="ECO:0000256" key="6">
    <source>
        <dbReference type="RuleBase" id="RU000492"/>
    </source>
</evidence>
<organism evidence="12 13">
    <name type="scientific">Thalictrum thalictroides</name>
    <name type="common">Rue-anemone</name>
    <name type="synonym">Anemone thalictroides</name>
    <dbReference type="NCBI Taxonomy" id="46969"/>
    <lineage>
        <taxon>Eukaryota</taxon>
        <taxon>Viridiplantae</taxon>
        <taxon>Streptophyta</taxon>
        <taxon>Embryophyta</taxon>
        <taxon>Tracheophyta</taxon>
        <taxon>Spermatophyta</taxon>
        <taxon>Magnoliopsida</taxon>
        <taxon>Ranunculales</taxon>
        <taxon>Ranunculaceae</taxon>
        <taxon>Thalictroideae</taxon>
        <taxon>Thalictrum</taxon>
    </lineage>
</organism>
<comment type="caution">
    <text evidence="12">The sequence shown here is derived from an EMBL/GenBank/DDBJ whole genome shotgun (WGS) entry which is preliminary data.</text>
</comment>
<dbReference type="InterPro" id="IPR014001">
    <property type="entry name" value="Helicase_ATP-bd"/>
</dbReference>
<dbReference type="Proteomes" id="UP000554482">
    <property type="component" value="Unassembled WGS sequence"/>
</dbReference>
<feature type="compositionally biased region" description="Basic and acidic residues" evidence="8">
    <location>
        <begin position="642"/>
        <end position="651"/>
    </location>
</feature>
<keyword evidence="2 6" id="KW-0378">Hydrolase</keyword>
<evidence type="ECO:0000256" key="3">
    <source>
        <dbReference type="ARBA" id="ARBA00022806"/>
    </source>
</evidence>
<reference evidence="12 13" key="1">
    <citation type="submission" date="2020-06" db="EMBL/GenBank/DDBJ databases">
        <title>Transcriptomic and genomic resources for Thalictrum thalictroides and T. hernandezii: Facilitating candidate gene discovery in an emerging model plant lineage.</title>
        <authorList>
            <person name="Arias T."/>
            <person name="Riano-Pachon D.M."/>
            <person name="Di Stilio V.S."/>
        </authorList>
    </citation>
    <scope>NUCLEOTIDE SEQUENCE [LARGE SCALE GENOMIC DNA]</scope>
    <source>
        <strain evidence="13">cv. WT478/WT964</strain>
        <tissue evidence="12">Leaves</tissue>
    </source>
</reference>
<dbReference type="EMBL" id="JABWDY010008180">
    <property type="protein sequence ID" value="KAF5202389.1"/>
    <property type="molecule type" value="Genomic_DNA"/>
</dbReference>
<dbReference type="InterPro" id="IPR050079">
    <property type="entry name" value="DEAD_box_RNA_helicase"/>
</dbReference>
<feature type="compositionally biased region" description="Basic and acidic residues" evidence="8">
    <location>
        <begin position="696"/>
        <end position="714"/>
    </location>
</feature>
<dbReference type="GO" id="GO:0016787">
    <property type="term" value="F:hydrolase activity"/>
    <property type="evidence" value="ECO:0007669"/>
    <property type="project" value="UniProtKB-KW"/>
</dbReference>
<accession>A0A7J6WY67</accession>
<feature type="compositionally biased region" description="Basic and acidic residues" evidence="8">
    <location>
        <begin position="60"/>
        <end position="73"/>
    </location>
</feature>
<keyword evidence="4 6" id="KW-0067">ATP-binding</keyword>
<dbReference type="InterPro" id="IPR011545">
    <property type="entry name" value="DEAD/DEAH_box_helicase_dom"/>
</dbReference>
<dbReference type="CDD" id="cd18787">
    <property type="entry name" value="SF2_C_DEAD"/>
    <property type="match status" value="1"/>
</dbReference>
<evidence type="ECO:0000313" key="12">
    <source>
        <dbReference type="EMBL" id="KAF5202389.1"/>
    </source>
</evidence>
<dbReference type="GO" id="GO:0003724">
    <property type="term" value="F:RNA helicase activity"/>
    <property type="evidence" value="ECO:0007669"/>
    <property type="project" value="InterPro"/>
</dbReference>
<feature type="domain" description="Helicase C-terminal" evidence="10">
    <location>
        <begin position="369"/>
        <end position="513"/>
    </location>
</feature>
<dbReference type="CDD" id="cd17947">
    <property type="entry name" value="DEADc_DDX27"/>
    <property type="match status" value="1"/>
</dbReference>
<dbReference type="InterPro" id="IPR014014">
    <property type="entry name" value="RNA_helicase_DEAD_Q_motif"/>
</dbReference>
<evidence type="ECO:0000259" key="10">
    <source>
        <dbReference type="PROSITE" id="PS51194"/>
    </source>
</evidence>
<feature type="short sequence motif" description="Q motif" evidence="5">
    <location>
        <begin position="134"/>
        <end position="162"/>
    </location>
</feature>
<feature type="compositionally biased region" description="Acidic residues" evidence="8">
    <location>
        <begin position="632"/>
        <end position="641"/>
    </location>
</feature>
<dbReference type="SMART" id="SM00487">
    <property type="entry name" value="DEXDc"/>
    <property type="match status" value="1"/>
</dbReference>
<dbReference type="PROSITE" id="PS51194">
    <property type="entry name" value="HELICASE_CTER"/>
    <property type="match status" value="1"/>
</dbReference>
<name>A0A7J6WY67_THATH</name>
<dbReference type="GO" id="GO:0005829">
    <property type="term" value="C:cytosol"/>
    <property type="evidence" value="ECO:0007669"/>
    <property type="project" value="TreeGrafter"/>
</dbReference>
<feature type="region of interest" description="Disordered" evidence="8">
    <location>
        <begin position="580"/>
        <end position="651"/>
    </location>
</feature>
<dbReference type="PROSITE" id="PS51195">
    <property type="entry name" value="Q_MOTIF"/>
    <property type="match status" value="1"/>
</dbReference>
<dbReference type="SMART" id="SM00490">
    <property type="entry name" value="HELICc"/>
    <property type="match status" value="1"/>
</dbReference>
<feature type="domain" description="DEAD-box RNA helicase Q" evidence="11">
    <location>
        <begin position="134"/>
        <end position="162"/>
    </location>
</feature>
<keyword evidence="3 6" id="KW-0347">Helicase</keyword>
<dbReference type="PANTHER" id="PTHR47959">
    <property type="entry name" value="ATP-DEPENDENT RNA HELICASE RHLE-RELATED"/>
    <property type="match status" value="1"/>
</dbReference>
<keyword evidence="7" id="KW-0175">Coiled coil</keyword>
<evidence type="ECO:0000259" key="9">
    <source>
        <dbReference type="PROSITE" id="PS51192"/>
    </source>
</evidence>
<keyword evidence="13" id="KW-1185">Reference proteome</keyword>
<evidence type="ECO:0000256" key="8">
    <source>
        <dbReference type="SAM" id="MobiDB-lite"/>
    </source>
</evidence>
<dbReference type="InterPro" id="IPR027417">
    <property type="entry name" value="P-loop_NTPase"/>
</dbReference>
<dbReference type="InterPro" id="IPR001650">
    <property type="entry name" value="Helicase_C-like"/>
</dbReference>
<dbReference type="GO" id="GO:0003676">
    <property type="term" value="F:nucleic acid binding"/>
    <property type="evidence" value="ECO:0007669"/>
    <property type="project" value="InterPro"/>
</dbReference>
<feature type="compositionally biased region" description="Acidic residues" evidence="8">
    <location>
        <begin position="1"/>
        <end position="35"/>
    </location>
</feature>
<protein>
    <submittedName>
        <fullName evidence="12">Atp-dependent rna helicase</fullName>
    </submittedName>
</protein>
<dbReference type="InterPro" id="IPR000629">
    <property type="entry name" value="RNA-helicase_DEAD-box_CS"/>
</dbReference>
<feature type="compositionally biased region" description="Basic residues" evidence="8">
    <location>
        <begin position="721"/>
        <end position="738"/>
    </location>
</feature>
<dbReference type="Pfam" id="PF00271">
    <property type="entry name" value="Helicase_C"/>
    <property type="match status" value="1"/>
</dbReference>
<dbReference type="OrthoDB" id="10259843at2759"/>
<dbReference type="PROSITE" id="PS00039">
    <property type="entry name" value="DEAD_ATP_HELICASE"/>
    <property type="match status" value="1"/>
</dbReference>
<evidence type="ECO:0000256" key="1">
    <source>
        <dbReference type="ARBA" id="ARBA00022741"/>
    </source>
</evidence>
<feature type="compositionally biased region" description="Basic residues" evidence="8">
    <location>
        <begin position="679"/>
        <end position="695"/>
    </location>
</feature>
<dbReference type="Pfam" id="PF00270">
    <property type="entry name" value="DEAD"/>
    <property type="match status" value="1"/>
</dbReference>
<dbReference type="Gene3D" id="3.40.50.300">
    <property type="entry name" value="P-loop containing nucleotide triphosphate hydrolases"/>
    <property type="match status" value="2"/>
</dbReference>
<dbReference type="PROSITE" id="PS51192">
    <property type="entry name" value="HELICASE_ATP_BIND_1"/>
    <property type="match status" value="1"/>
</dbReference>